<gene>
    <name evidence="1" type="ORF">ADU59_02920</name>
</gene>
<dbReference type="Proteomes" id="UP000093111">
    <property type="component" value="Unassembled WGS sequence"/>
</dbReference>
<dbReference type="AlphaFoldDB" id="A0A1C7PAF7"/>
<reference evidence="1 2" key="1">
    <citation type="journal article" date="2016" name="Syst. Appl. Microbiol.">
        <title>Pararhizobium polonicum sp. nov. isolated from tumors on stone fruit rootstocks.</title>
        <authorList>
            <person name="Pulawska J."/>
            <person name="Kuzmanovic N."/>
            <person name="Willems A."/>
            <person name="Pothier J.F."/>
        </authorList>
    </citation>
    <scope>NUCLEOTIDE SEQUENCE [LARGE SCALE GENOMIC DNA]</scope>
    <source>
        <strain evidence="1 2">F5.1</strain>
    </source>
</reference>
<keyword evidence="2" id="KW-1185">Reference proteome</keyword>
<accession>A0A1C7PAF7</accession>
<dbReference type="STRING" id="1612624.ADU59_02920"/>
<evidence type="ECO:0000313" key="2">
    <source>
        <dbReference type="Proteomes" id="UP000093111"/>
    </source>
</evidence>
<comment type="caution">
    <text evidence="1">The sequence shown here is derived from an EMBL/GenBank/DDBJ whole genome shotgun (WGS) entry which is preliminary data.</text>
</comment>
<organism evidence="1 2">
    <name type="scientific">Pararhizobium polonicum</name>
    <dbReference type="NCBI Taxonomy" id="1612624"/>
    <lineage>
        <taxon>Bacteria</taxon>
        <taxon>Pseudomonadati</taxon>
        <taxon>Pseudomonadota</taxon>
        <taxon>Alphaproteobacteria</taxon>
        <taxon>Hyphomicrobiales</taxon>
        <taxon>Rhizobiaceae</taxon>
        <taxon>Rhizobium/Agrobacterium group</taxon>
        <taxon>Pararhizobium</taxon>
    </lineage>
</organism>
<proteinExistence type="predicted"/>
<name>A0A1C7PAF7_9HYPH</name>
<evidence type="ECO:0000313" key="1">
    <source>
        <dbReference type="EMBL" id="OBZ96714.1"/>
    </source>
</evidence>
<dbReference type="EMBL" id="LGLV01000004">
    <property type="protein sequence ID" value="OBZ96714.1"/>
    <property type="molecule type" value="Genomic_DNA"/>
</dbReference>
<protein>
    <submittedName>
        <fullName evidence="1">Uncharacterized protein</fullName>
    </submittedName>
</protein>
<sequence length="72" mass="7680">MMTGGRLGFPCRSFVFETIQPSVSLSKLEAIGKSSRFFSNDLDKAGLRRINKSVGHRVAQGSGLCGARMCGG</sequence>